<sequence length="330" mass="36380">TVHSSFPIGALSIFYAAANDLHLLDHVSSVVSKDSAKLLLCLTLNQATARVPIYRLHEWVSASPLPKWEGLNAASLTPRHFEEALSNLCHLTPQKTWENKGFLLQRKLTTAWRGTSREPAGAYYDITKQSYYGTHCPYGQLGHDEDGGTSLVVGFGMVVSKEHRHPILCQALPGGQSDTLSVASTLEMLQGEGLRHLTLVMDKGMTSKDNVHKTVAAGYHVVGAIKGWNKETVAYTSRWQGEELEQTQYVVGTSHNNAVYARASTAPLMGFPKMRIAVVENISRKAEDRKARDLLLQELEGPVSKGRLRELRKELGDVVVVAHGRRGFTV</sequence>
<protein>
    <submittedName>
        <fullName evidence="1">Transposase (IS4)</fullName>
    </submittedName>
</protein>
<dbReference type="AlphaFoldDB" id="T1CTF9"/>
<comment type="caution">
    <text evidence="1">The sequence shown here is derived from an EMBL/GenBank/DDBJ whole genome shotgun (WGS) entry which is preliminary data.</text>
</comment>
<reference evidence="1" key="1">
    <citation type="submission" date="2013-08" db="EMBL/GenBank/DDBJ databases">
        <authorList>
            <person name="Mendez C."/>
            <person name="Richter M."/>
            <person name="Ferrer M."/>
            <person name="Sanchez J."/>
        </authorList>
    </citation>
    <scope>NUCLEOTIDE SEQUENCE</scope>
</reference>
<feature type="non-terminal residue" evidence="1">
    <location>
        <position position="1"/>
    </location>
</feature>
<name>T1CTF9_9ZZZZ</name>
<feature type="non-terminal residue" evidence="1">
    <location>
        <position position="330"/>
    </location>
</feature>
<gene>
    <name evidence="1" type="ORF">B1B_04158</name>
</gene>
<dbReference type="PANTHER" id="PTHR34614:SF2">
    <property type="entry name" value="TRANSPOSASE IS4-LIKE DOMAIN-CONTAINING PROTEIN"/>
    <property type="match status" value="1"/>
</dbReference>
<evidence type="ECO:0000313" key="1">
    <source>
        <dbReference type="EMBL" id="EQD71969.1"/>
    </source>
</evidence>
<reference evidence="1" key="2">
    <citation type="journal article" date="2014" name="ISME J.">
        <title>Microbial stratification in low pH oxic and suboxic macroscopic growths along an acid mine drainage.</title>
        <authorList>
            <person name="Mendez-Garcia C."/>
            <person name="Mesa V."/>
            <person name="Sprenger R.R."/>
            <person name="Richter M."/>
            <person name="Diez M.S."/>
            <person name="Solano J."/>
            <person name="Bargiela R."/>
            <person name="Golyshina O.V."/>
            <person name="Manteca A."/>
            <person name="Ramos J.L."/>
            <person name="Gallego J.R."/>
            <person name="Llorente I."/>
            <person name="Martins Dos Santos V.A."/>
            <person name="Jensen O.N."/>
            <person name="Pelaez A.I."/>
            <person name="Sanchez J."/>
            <person name="Ferrer M."/>
        </authorList>
    </citation>
    <scope>NUCLEOTIDE SEQUENCE</scope>
</reference>
<dbReference type="PANTHER" id="PTHR34614">
    <property type="match status" value="1"/>
</dbReference>
<dbReference type="EMBL" id="AUZY01002613">
    <property type="protein sequence ID" value="EQD71969.1"/>
    <property type="molecule type" value="Genomic_DNA"/>
</dbReference>
<accession>T1CTF9</accession>
<proteinExistence type="predicted"/>
<organism evidence="1">
    <name type="scientific">mine drainage metagenome</name>
    <dbReference type="NCBI Taxonomy" id="410659"/>
    <lineage>
        <taxon>unclassified sequences</taxon>
        <taxon>metagenomes</taxon>
        <taxon>ecological metagenomes</taxon>
    </lineage>
</organism>